<proteinExistence type="predicted"/>
<reference evidence="1" key="1">
    <citation type="submission" date="2020-06" db="EMBL/GenBank/DDBJ databases">
        <title>WGS assembly of Ceratodon purpureus strain R40.</title>
        <authorList>
            <person name="Carey S.B."/>
            <person name="Jenkins J."/>
            <person name="Shu S."/>
            <person name="Lovell J.T."/>
            <person name="Sreedasyam A."/>
            <person name="Maumus F."/>
            <person name="Tiley G.P."/>
            <person name="Fernandez-Pozo N."/>
            <person name="Barry K."/>
            <person name="Chen C."/>
            <person name="Wang M."/>
            <person name="Lipzen A."/>
            <person name="Daum C."/>
            <person name="Saski C.A."/>
            <person name="Payton A.C."/>
            <person name="Mcbreen J.C."/>
            <person name="Conrad R.E."/>
            <person name="Kollar L.M."/>
            <person name="Olsson S."/>
            <person name="Huttunen S."/>
            <person name="Landis J.B."/>
            <person name="Wickett N.J."/>
            <person name="Johnson M.G."/>
            <person name="Rensing S.A."/>
            <person name="Grimwood J."/>
            <person name="Schmutz J."/>
            <person name="Mcdaniel S.F."/>
        </authorList>
    </citation>
    <scope>NUCLEOTIDE SEQUENCE</scope>
    <source>
        <strain evidence="1">R40</strain>
    </source>
</reference>
<name>A0A8T0GUC9_CERPU</name>
<evidence type="ECO:0000313" key="2">
    <source>
        <dbReference type="Proteomes" id="UP000822688"/>
    </source>
</evidence>
<keyword evidence="2" id="KW-1185">Reference proteome</keyword>
<organism evidence="1 2">
    <name type="scientific">Ceratodon purpureus</name>
    <name type="common">Fire moss</name>
    <name type="synonym">Dicranum purpureum</name>
    <dbReference type="NCBI Taxonomy" id="3225"/>
    <lineage>
        <taxon>Eukaryota</taxon>
        <taxon>Viridiplantae</taxon>
        <taxon>Streptophyta</taxon>
        <taxon>Embryophyta</taxon>
        <taxon>Bryophyta</taxon>
        <taxon>Bryophytina</taxon>
        <taxon>Bryopsida</taxon>
        <taxon>Dicranidae</taxon>
        <taxon>Pseudoditrichales</taxon>
        <taxon>Ditrichaceae</taxon>
        <taxon>Ceratodon</taxon>
    </lineage>
</organism>
<comment type="caution">
    <text evidence="1">The sequence shown here is derived from an EMBL/GenBank/DDBJ whole genome shotgun (WGS) entry which is preliminary data.</text>
</comment>
<dbReference type="Proteomes" id="UP000822688">
    <property type="component" value="Chromosome 9"/>
</dbReference>
<evidence type="ECO:0000313" key="1">
    <source>
        <dbReference type="EMBL" id="KAG0561959.1"/>
    </source>
</evidence>
<sequence>MQQKKSRRRSTTLTIDSAVDSKKFTPERCSYPTSGPARGIVGPIKVIRVLEYKLLFVFMKSIPPPATLGCRIETLPRENDKEEPAGMNGLIIAASLSIVSKLVRARNQRSRLASSGILFKM</sequence>
<dbReference type="EMBL" id="CM026430">
    <property type="protein sequence ID" value="KAG0561959.1"/>
    <property type="molecule type" value="Genomic_DNA"/>
</dbReference>
<protein>
    <submittedName>
        <fullName evidence="1">Uncharacterized protein</fullName>
    </submittedName>
</protein>
<accession>A0A8T0GUC9</accession>
<gene>
    <name evidence="1" type="ORF">KC19_9G106500</name>
</gene>
<dbReference type="AlphaFoldDB" id="A0A8T0GUC9"/>